<dbReference type="GeneID" id="81360470"/>
<evidence type="ECO:0000256" key="1">
    <source>
        <dbReference type="SAM" id="MobiDB-lite"/>
    </source>
</evidence>
<dbReference type="Proteomes" id="UP001149074">
    <property type="component" value="Unassembled WGS sequence"/>
</dbReference>
<dbReference type="EMBL" id="JAPQKI010000009">
    <property type="protein sequence ID" value="KAJ5090316.1"/>
    <property type="molecule type" value="Genomic_DNA"/>
</dbReference>
<dbReference type="RefSeq" id="XP_056472297.1">
    <property type="nucleotide sequence ID" value="XM_056621491.1"/>
</dbReference>
<sequence length="164" mass="18101">MYSKSTDSTVPIRPTDSEEQQTTRQLLSEIFGVMMRGGVSEEWSPFRMVLRLSDDGPHSDGLHPASRLPALGIRSIKAASRSSAIRDTPLQERAASDSSFSFSHSSHFLLLPVSSPQIHASFTSPTPTSTGPTIDLLFKEHYLRFNFEAFKFGISTFGLFTNSS</sequence>
<feature type="region of interest" description="Disordered" evidence="1">
    <location>
        <begin position="1"/>
        <end position="22"/>
    </location>
</feature>
<keyword evidence="3" id="KW-1185">Reference proteome</keyword>
<reference evidence="2" key="1">
    <citation type="submission" date="2022-11" db="EMBL/GenBank/DDBJ databases">
        <authorList>
            <person name="Petersen C."/>
        </authorList>
    </citation>
    <scope>NUCLEOTIDE SEQUENCE</scope>
    <source>
        <strain evidence="2">IBT 30761</strain>
    </source>
</reference>
<name>A0A9W9K2K5_9EURO</name>
<accession>A0A9W9K2K5</accession>
<comment type="caution">
    <text evidence="2">The sequence shown here is derived from an EMBL/GenBank/DDBJ whole genome shotgun (WGS) entry which is preliminary data.</text>
</comment>
<evidence type="ECO:0000313" key="2">
    <source>
        <dbReference type="EMBL" id="KAJ5090316.1"/>
    </source>
</evidence>
<evidence type="ECO:0000313" key="3">
    <source>
        <dbReference type="Proteomes" id="UP001149074"/>
    </source>
</evidence>
<protein>
    <submittedName>
        <fullName evidence="2">Uncharacterized protein</fullName>
    </submittedName>
</protein>
<organism evidence="2 3">
    <name type="scientific">Penicillium argentinense</name>
    <dbReference type="NCBI Taxonomy" id="1131581"/>
    <lineage>
        <taxon>Eukaryota</taxon>
        <taxon>Fungi</taxon>
        <taxon>Dikarya</taxon>
        <taxon>Ascomycota</taxon>
        <taxon>Pezizomycotina</taxon>
        <taxon>Eurotiomycetes</taxon>
        <taxon>Eurotiomycetidae</taxon>
        <taxon>Eurotiales</taxon>
        <taxon>Aspergillaceae</taxon>
        <taxon>Penicillium</taxon>
    </lineage>
</organism>
<reference evidence="2" key="2">
    <citation type="journal article" date="2023" name="IMA Fungus">
        <title>Comparative genomic study of the Penicillium genus elucidates a diverse pangenome and 15 lateral gene transfer events.</title>
        <authorList>
            <person name="Petersen C."/>
            <person name="Sorensen T."/>
            <person name="Nielsen M.R."/>
            <person name="Sondergaard T.E."/>
            <person name="Sorensen J.L."/>
            <person name="Fitzpatrick D.A."/>
            <person name="Frisvad J.C."/>
            <person name="Nielsen K.L."/>
        </authorList>
    </citation>
    <scope>NUCLEOTIDE SEQUENCE</scope>
    <source>
        <strain evidence="2">IBT 30761</strain>
    </source>
</reference>
<dbReference type="AlphaFoldDB" id="A0A9W9K2K5"/>
<gene>
    <name evidence="2" type="ORF">N7532_009000</name>
</gene>
<proteinExistence type="predicted"/>